<comment type="caution">
    <text evidence="1">The sequence shown here is derived from an EMBL/GenBank/DDBJ whole genome shotgun (WGS) entry which is preliminary data.</text>
</comment>
<reference evidence="1 2" key="1">
    <citation type="submission" date="2017-06" db="EMBL/GenBank/DDBJ databases">
        <title>Comparative genomic analysis of Ambrosia Fusariam Clade fungi.</title>
        <authorList>
            <person name="Stajich J.E."/>
            <person name="Carrillo J."/>
            <person name="Kijimoto T."/>
            <person name="Eskalen A."/>
            <person name="O'Donnell K."/>
            <person name="Kasson M."/>
        </authorList>
    </citation>
    <scope>NUCLEOTIDE SEQUENCE [LARGE SCALE GENOMIC DNA]</scope>
    <source>
        <strain evidence="1 2">NRRL62584</strain>
    </source>
</reference>
<dbReference type="AlphaFoldDB" id="A0A428QR76"/>
<dbReference type="Proteomes" id="UP000288168">
    <property type="component" value="Unassembled WGS sequence"/>
</dbReference>
<protein>
    <submittedName>
        <fullName evidence="1">Uncharacterized protein</fullName>
    </submittedName>
</protein>
<dbReference type="STRING" id="1325734.A0A428QR76"/>
<dbReference type="EMBL" id="NKCI01000019">
    <property type="protein sequence ID" value="RSL67774.1"/>
    <property type="molecule type" value="Genomic_DNA"/>
</dbReference>
<accession>A0A428QR76</accession>
<evidence type="ECO:0000313" key="2">
    <source>
        <dbReference type="Proteomes" id="UP000288168"/>
    </source>
</evidence>
<proteinExistence type="predicted"/>
<keyword evidence="2" id="KW-1185">Reference proteome</keyword>
<organism evidence="1 2">
    <name type="scientific">Fusarium duplospermum</name>
    <dbReference type="NCBI Taxonomy" id="1325734"/>
    <lineage>
        <taxon>Eukaryota</taxon>
        <taxon>Fungi</taxon>
        <taxon>Dikarya</taxon>
        <taxon>Ascomycota</taxon>
        <taxon>Pezizomycotina</taxon>
        <taxon>Sordariomycetes</taxon>
        <taxon>Hypocreomycetidae</taxon>
        <taxon>Hypocreales</taxon>
        <taxon>Nectriaceae</taxon>
        <taxon>Fusarium</taxon>
        <taxon>Fusarium solani species complex</taxon>
    </lineage>
</organism>
<dbReference type="OrthoDB" id="5102629at2759"/>
<evidence type="ECO:0000313" key="1">
    <source>
        <dbReference type="EMBL" id="RSL67774.1"/>
    </source>
</evidence>
<gene>
    <name evidence="1" type="ORF">CEP54_003119</name>
</gene>
<sequence>MSATRRTQIPSAYRTQSLPLKEFLQKCTWSPDWRLASLSPTGDFMLINDDWASHDLSSDKKWAAFNPEAQELSGDKIELLTLPGMGH</sequence>
<name>A0A428QR76_9HYPO</name>